<dbReference type="RefSeq" id="WP_003416141.1">
    <property type="nucleotide sequence ID" value="NZ_GG770710.1"/>
</dbReference>
<organism evidence="1 2">
    <name type="scientific">Clostridioides difficile NAP08</name>
    <dbReference type="NCBI Taxonomy" id="525259"/>
    <lineage>
        <taxon>Bacteria</taxon>
        <taxon>Bacillati</taxon>
        <taxon>Bacillota</taxon>
        <taxon>Clostridia</taxon>
        <taxon>Peptostreptococcales</taxon>
        <taxon>Peptostreptococcaceae</taxon>
        <taxon>Clostridioides</taxon>
    </lineage>
</organism>
<proteinExistence type="predicted"/>
<evidence type="ECO:0000313" key="2">
    <source>
        <dbReference type="Proteomes" id="UP000003227"/>
    </source>
</evidence>
<dbReference type="EMBL" id="ADNX01000028">
    <property type="protein sequence ID" value="EFH08040.1"/>
    <property type="molecule type" value="Genomic_DNA"/>
</dbReference>
<dbReference type="Proteomes" id="UP000003227">
    <property type="component" value="Unassembled WGS sequence"/>
</dbReference>
<reference evidence="1 2" key="1">
    <citation type="submission" date="2010-05" db="EMBL/GenBank/DDBJ databases">
        <authorList>
            <person name="Qin X."/>
            <person name="Bachman B."/>
            <person name="Battles P."/>
            <person name="Bell A."/>
            <person name="Bess C."/>
            <person name="Bickham C."/>
            <person name="Chaboub L."/>
            <person name="Chen D."/>
            <person name="Coyle M."/>
            <person name="Deiros D.R."/>
            <person name="Dinh H."/>
            <person name="Forbes L."/>
            <person name="Fowler G."/>
            <person name="Francisco L."/>
            <person name="Fu Q."/>
            <person name="Gubbala S."/>
            <person name="Hale W."/>
            <person name="Han Y."/>
            <person name="Hemphill L."/>
            <person name="Highlander S.K."/>
            <person name="Hirani K."/>
            <person name="Hogues M."/>
            <person name="Jackson L."/>
            <person name="Jakkamsetti A."/>
            <person name="Javaid M."/>
            <person name="Jiang H."/>
            <person name="Korchina V."/>
            <person name="Kovar C."/>
            <person name="Lara F."/>
            <person name="Lee S."/>
            <person name="Mata R."/>
            <person name="Mathew T."/>
            <person name="Moen C."/>
            <person name="Morales K."/>
            <person name="Munidasa M."/>
            <person name="Nazareth L."/>
            <person name="Ngo R."/>
            <person name="Nguyen L."/>
            <person name="Okwuonu G."/>
            <person name="Ongeri F."/>
            <person name="Patil S."/>
            <person name="Petrosino J."/>
            <person name="Pham C."/>
            <person name="Pham P."/>
            <person name="Pu L.-L."/>
            <person name="Puazo M."/>
            <person name="Raj R."/>
            <person name="Reid J."/>
            <person name="Rouhana J."/>
            <person name="Saada N."/>
            <person name="Shang Y."/>
            <person name="Simmons D."/>
            <person name="Thornton R."/>
            <person name="Warren J."/>
            <person name="Weissenberger G."/>
            <person name="Zhang J."/>
            <person name="Zhang L."/>
            <person name="Zhou C."/>
            <person name="Zhu D."/>
            <person name="Muzny D."/>
            <person name="Worley K."/>
            <person name="Gibbs R."/>
        </authorList>
    </citation>
    <scope>NUCLEOTIDE SEQUENCE [LARGE SCALE GENOMIC DNA]</scope>
    <source>
        <strain evidence="1 2">NAP08</strain>
    </source>
</reference>
<dbReference type="AlphaFoldDB" id="D5Q216"/>
<protein>
    <submittedName>
        <fullName evidence="1">Uncharacterized protein</fullName>
    </submittedName>
</protein>
<dbReference type="HOGENOM" id="CLU_2937588_0_0_9"/>
<sequence>MFCYINPKGTTVGIEKHIVSASFSEYMTDKSFVIKDVGSKIFEMRYVKDVGDNALLKYVS</sequence>
<name>D5Q216_CLODI</name>
<gene>
    <name evidence="1" type="ORF">HMPREF0220_0948</name>
</gene>
<evidence type="ECO:0000313" key="1">
    <source>
        <dbReference type="EMBL" id="EFH08040.1"/>
    </source>
</evidence>
<accession>D5Q216</accession>
<comment type="caution">
    <text evidence="1">The sequence shown here is derived from an EMBL/GenBank/DDBJ whole genome shotgun (WGS) entry which is preliminary data.</text>
</comment>